<name>A0A6N1NUB3_9VIRU</name>
<evidence type="ECO:0000256" key="2">
    <source>
        <dbReference type="ARBA" id="ARBA00023043"/>
    </source>
</evidence>
<dbReference type="Pfam" id="PF12796">
    <property type="entry name" value="Ank_2"/>
    <property type="match status" value="1"/>
</dbReference>
<dbReference type="GeneID" id="80519365"/>
<dbReference type="SUPFAM" id="SSF48403">
    <property type="entry name" value="Ankyrin repeat"/>
    <property type="match status" value="1"/>
</dbReference>
<dbReference type="EMBL" id="KY523104">
    <property type="protein sequence ID" value="QKU35917.1"/>
    <property type="molecule type" value="Genomic_DNA"/>
</dbReference>
<protein>
    <submittedName>
        <fullName evidence="4">Ankyrin repeat protein</fullName>
    </submittedName>
</protein>
<reference evidence="4" key="1">
    <citation type="submission" date="2017-01" db="EMBL/GenBank/DDBJ databases">
        <authorList>
            <person name="Assis F.L."/>
            <person name="Abrahao J.S."/>
            <person name="Silva L."/>
            <person name="Khalil J.B."/>
            <person name="Rodrigues R."/>
            <person name="Silva L.S."/>
            <person name="Arantes T."/>
            <person name="Boratto P."/>
            <person name="Andrade M."/>
            <person name="Kroon E.G."/>
            <person name="Ribeiro B."/>
            <person name="Bergier I."/>
            <person name="Seligmann H."/>
            <person name="Ghigo E."/>
            <person name="Colson P."/>
            <person name="Levasseur A."/>
            <person name="Raoult D."/>
            <person name="Scola B.L."/>
        </authorList>
    </citation>
    <scope>NUCLEOTIDE SEQUENCE</scope>
    <source>
        <strain evidence="4">Soda lake</strain>
    </source>
</reference>
<dbReference type="PANTHER" id="PTHR24189">
    <property type="entry name" value="MYOTROPHIN"/>
    <property type="match status" value="1"/>
</dbReference>
<reference evidence="4" key="2">
    <citation type="journal article" date="2018" name="Nat. Commun.">
        <title>Tailed giant Tupanvirus possesses the most complete translational apparatus of the known virosphere.</title>
        <authorList>
            <person name="Abrahao J."/>
            <person name="Silva L."/>
            <person name="Silva L.S."/>
            <person name="Khalil J.Y.B."/>
            <person name="Rodrigues R."/>
            <person name="Arantes T."/>
            <person name="Assis F."/>
            <person name="Boratto P."/>
            <person name="Andrade M."/>
            <person name="Kroon E.G."/>
            <person name="Ribeiro B."/>
            <person name="Bergier I."/>
            <person name="Seligmann H."/>
            <person name="Ghigo E."/>
            <person name="Colson P."/>
            <person name="Levasseur A."/>
            <person name="Kroemer G."/>
            <person name="Raoult D."/>
            <person name="La Scola B."/>
        </authorList>
    </citation>
    <scope>NUCLEOTIDE SEQUENCE [LARGE SCALE GENOMIC DNA]</scope>
    <source>
        <strain evidence="4">Soda lake</strain>
    </source>
</reference>
<organism evidence="4">
    <name type="scientific">Tupanvirus soda lake</name>
    <dbReference type="NCBI Taxonomy" id="2126985"/>
    <lineage>
        <taxon>Viruses</taxon>
        <taxon>Varidnaviria</taxon>
        <taxon>Bamfordvirae</taxon>
        <taxon>Nucleocytoviricota</taxon>
        <taxon>Megaviricetes</taxon>
        <taxon>Imitervirales</taxon>
        <taxon>Mimiviridae</taxon>
        <taxon>Megamimivirinae</taxon>
        <taxon>Tupanvirus</taxon>
        <taxon>Tupanvirus salinum</taxon>
    </lineage>
</organism>
<accession>A0A6N1NUB3</accession>
<dbReference type="KEGG" id="vg:80519365"/>
<feature type="region of interest" description="Disordered" evidence="3">
    <location>
        <begin position="242"/>
        <end position="338"/>
    </location>
</feature>
<dbReference type="Gene3D" id="1.25.40.20">
    <property type="entry name" value="Ankyrin repeat-containing domain"/>
    <property type="match status" value="1"/>
</dbReference>
<keyword evidence="1" id="KW-0677">Repeat</keyword>
<dbReference type="PROSITE" id="PS50297">
    <property type="entry name" value="ANK_REP_REGION"/>
    <property type="match status" value="1"/>
</dbReference>
<proteinExistence type="predicted"/>
<dbReference type="InterPro" id="IPR050745">
    <property type="entry name" value="Multifunctional_regulatory"/>
</dbReference>
<dbReference type="InterPro" id="IPR002110">
    <property type="entry name" value="Ankyrin_rpt"/>
</dbReference>
<evidence type="ECO:0000313" key="4">
    <source>
        <dbReference type="EMBL" id="QKU35917.1"/>
    </source>
</evidence>
<dbReference type="RefSeq" id="YP_010782601.1">
    <property type="nucleotide sequence ID" value="NC_075039.1"/>
</dbReference>
<dbReference type="InterPro" id="IPR036770">
    <property type="entry name" value="Ankyrin_rpt-contain_sf"/>
</dbReference>
<dbReference type="PANTHER" id="PTHR24189:SF50">
    <property type="entry name" value="ANKYRIN REPEAT AND SOCS BOX PROTEIN 2"/>
    <property type="match status" value="1"/>
</dbReference>
<feature type="compositionally biased region" description="Low complexity" evidence="3">
    <location>
        <begin position="322"/>
        <end position="338"/>
    </location>
</feature>
<feature type="compositionally biased region" description="Polar residues" evidence="3">
    <location>
        <begin position="299"/>
        <end position="312"/>
    </location>
</feature>
<sequence>MERHNMQMPLIFNMWNNNAQGNNNFRNYCPLTSAIRELSTKPEVDDFHQLRKIVQTASPRALGELLRSACRKGILRDVELMLPIAIANGLTVDINESLCLACQNNHIAVMKLLLHNGAEVNYNNNLPLRRAVSGGHVEAAEYLLNNGADVHSDDDKLLMVCCQSGDYVDVLKLLISRDIDVLKNYHAAYNCCLHFGRNECGSELVRYSNTKPSNKSSSPAKECNDEIEKLLEKEEYNELNEESCDSDEYCSNDTSIHTDESCTDTEDEHTDTNNQSDDNVSPPSNDNTTNPRNDCEPQSDCQSQTTDTSNPRNDCEPQSDCQSQTTETNNTNEPQSSD</sequence>
<keyword evidence="2" id="KW-0040">ANK repeat</keyword>
<evidence type="ECO:0000256" key="3">
    <source>
        <dbReference type="SAM" id="MobiDB-lite"/>
    </source>
</evidence>
<dbReference type="SMART" id="SM00248">
    <property type="entry name" value="ANK"/>
    <property type="match status" value="3"/>
</dbReference>
<dbReference type="PROSITE" id="PS50088">
    <property type="entry name" value="ANK_REPEAT"/>
    <property type="match status" value="2"/>
</dbReference>
<feature type="compositionally biased region" description="Polar residues" evidence="3">
    <location>
        <begin position="273"/>
        <end position="292"/>
    </location>
</feature>
<evidence type="ECO:0000256" key="1">
    <source>
        <dbReference type="ARBA" id="ARBA00022737"/>
    </source>
</evidence>